<protein>
    <submittedName>
        <fullName evidence="3">Uncharacterized protein</fullName>
    </submittedName>
</protein>
<dbReference type="Proteomes" id="UP000660262">
    <property type="component" value="Unassembled WGS sequence"/>
</dbReference>
<reference evidence="3" key="1">
    <citation type="submission" date="2020-10" db="EMBL/GenBank/DDBJ databases">
        <title>Unveiling of a novel bifunctional photoreceptor, Dualchrome1, isolated from a cosmopolitan green alga.</title>
        <authorList>
            <person name="Suzuki S."/>
            <person name="Kawachi M."/>
        </authorList>
    </citation>
    <scope>NUCLEOTIDE SEQUENCE</scope>
    <source>
        <strain evidence="3">NIES 2893</strain>
    </source>
</reference>
<feature type="transmembrane region" description="Helical" evidence="2">
    <location>
        <begin position="260"/>
        <end position="287"/>
    </location>
</feature>
<comment type="caution">
    <text evidence="3">The sequence shown here is derived from an EMBL/GenBank/DDBJ whole genome shotgun (WGS) entry which is preliminary data.</text>
</comment>
<keyword evidence="2" id="KW-0472">Membrane</keyword>
<name>A0A830HHJ3_9CHLO</name>
<proteinExistence type="predicted"/>
<accession>A0A830HHJ3</accession>
<keyword evidence="2" id="KW-1133">Transmembrane helix</keyword>
<keyword evidence="2" id="KW-0812">Transmembrane</keyword>
<evidence type="ECO:0000256" key="2">
    <source>
        <dbReference type="SAM" id="Phobius"/>
    </source>
</evidence>
<dbReference type="EMBL" id="BNJQ01000014">
    <property type="protein sequence ID" value="GHP06796.1"/>
    <property type="molecule type" value="Genomic_DNA"/>
</dbReference>
<gene>
    <name evidence="3" type="ORF">PPROV_000554000</name>
</gene>
<evidence type="ECO:0000256" key="1">
    <source>
        <dbReference type="SAM" id="MobiDB-lite"/>
    </source>
</evidence>
<dbReference type="AlphaFoldDB" id="A0A830HHJ3"/>
<dbReference type="OrthoDB" id="497914at2759"/>
<evidence type="ECO:0000313" key="3">
    <source>
        <dbReference type="EMBL" id="GHP06796.1"/>
    </source>
</evidence>
<feature type="region of interest" description="Disordered" evidence="1">
    <location>
        <begin position="1"/>
        <end position="30"/>
    </location>
</feature>
<evidence type="ECO:0000313" key="4">
    <source>
        <dbReference type="Proteomes" id="UP000660262"/>
    </source>
</evidence>
<sequence length="434" mass="46224">MSAPPVSLKSRPKARIRTHPSPSRASSSSSRALMLTLPVGKVVRVTSQSAGSVVYGSCSGSMVSPRSHSSMIGASPGNDVVAASFACASKQRSQSSRAQGGTSSTINKTHTLECSLSARDDANDAHLRLLRNLQTAVGTWALALTLGISAPLVAAPPPALANEFSAPSAAATTTIENPFFSFAPVCPASDGVFRVGQRSIAAVAGTRNIEDYRPLINDVLIRVRTELCVLESFARETAVPFVQQKGLSWVLPARETSETYLAGVVFVVGMNFILLGSTKVVAVISIYHDLALGVPTRLLGKLLGAAGRSPQEKNKEMMEKLVNEQMDEVKKVMMNGGGDQEKLTAVNEKYGKLLSEQRAKQEAAAEARASSAFGKAATFASVAAVPLSVYGTASEKLRQLLEVFDTFCSRYFVAFTVFYIIIKTGHFVLFPDFP</sequence>
<keyword evidence="4" id="KW-1185">Reference proteome</keyword>
<feature type="transmembrane region" description="Helical" evidence="2">
    <location>
        <begin position="411"/>
        <end position="430"/>
    </location>
</feature>
<organism evidence="3 4">
    <name type="scientific">Pycnococcus provasolii</name>
    <dbReference type="NCBI Taxonomy" id="41880"/>
    <lineage>
        <taxon>Eukaryota</taxon>
        <taxon>Viridiplantae</taxon>
        <taxon>Chlorophyta</taxon>
        <taxon>Pseudoscourfieldiophyceae</taxon>
        <taxon>Pseudoscourfieldiales</taxon>
        <taxon>Pycnococcaceae</taxon>
        <taxon>Pycnococcus</taxon>
    </lineage>
</organism>
<feature type="compositionally biased region" description="Low complexity" evidence="1">
    <location>
        <begin position="20"/>
        <end position="30"/>
    </location>
</feature>